<feature type="domain" description="C2H2-type" evidence="7">
    <location>
        <begin position="60"/>
        <end position="88"/>
    </location>
</feature>
<feature type="compositionally biased region" description="Acidic residues" evidence="6">
    <location>
        <begin position="996"/>
        <end position="1005"/>
    </location>
</feature>
<reference evidence="9" key="1">
    <citation type="submission" date="2025-08" db="UniProtKB">
        <authorList>
            <consortium name="RefSeq"/>
        </authorList>
    </citation>
    <scope>IDENTIFICATION</scope>
</reference>
<dbReference type="GO" id="GO:0008270">
    <property type="term" value="F:zinc ion binding"/>
    <property type="evidence" value="ECO:0007669"/>
    <property type="project" value="UniProtKB-KW"/>
</dbReference>
<dbReference type="Pfam" id="PF23225">
    <property type="entry name" value="zf-C2H2_7th_ZNF462"/>
    <property type="match status" value="1"/>
</dbReference>
<sequence>MVYRCPTCPYVNASYHGTLTHCQMKHPDIIARADELQTDVVLVNNMVGCTIGSGFNERGYICKMCPQIFASLRKLKVHHVTDHDGAEPRASERPDHGSHGSELMDLKNNAAVSATEMGFSRDLDTPKTCESSIPYKCHMCSYKAYYRRYLQCHYKNTHKLDAPVTRKLLENYGKYKLNNASQLPGAECEEGATLTCKKCPELMFESTQLLVAHYATCHSSKCIDFTVLSQGSKKGSTGLYRCVHCNKQMNGIRKLWYHLDCHRERDIKRANAAMTTASPVITTTPEAKSVKLGRQDELLMLESVEELSQWNVAPVQTFTLPLSPLSSPSNPADEEQPQLKSREHTCRQCRRTFMSLKGLRSHERSHAAVAAIKKLDNLPTSVLKHDINKYVLYKIGTIKPFLCSFCSYRTTVMGLWRSHFMKTHKDDIADPDETDNQDEQRADKEPLSSSEELNYCIEPEITEKSLYLEPPDVQRQLNHYSFMAQADALTKTNRQESTLPDDCLLHCEFCNFNTGHLSSMRRHYLNRHGKKIFRCKDCSFFSGLRKTLEMHMKTGHSTCQSEPSHQKDLRCPFCLYQTKNKNNMIDHIVLHREERVVPIEIRRSKLSRCLQGIVFRCHKCTFTSGSSENLRMHMTKHDDIKPYKCRLCYFDCTRLSDLEAHLSDKHQVVRNHELVGQVSLHQLQARVGTMPEQEEEPSSNFEQHNNDSEDVETDEFVTDCNEAPHKTQAKDPAENPTREDITLQTEEAGPKQWEDGKYKKSSAKSFVSVLQYENVKPNQEKHVQDPQERAVVFLLAQPKLRDNEDSSNTFRKQKDAEAEGSSTTCVKIAEKAQAPNPHDKASQHKRLDINAWVEENTLHHIHKTHMNADPDTRFKTEKNMETEVVDDVRSEMVLLDEEGSIPLAHEPEHLVNKEAISALSILLPKCAQLKLSHKESSAVSLPNCNNEQVYKKIAEVRDPYEDMPVLEKEYLKEEMQPLGCKEKDQSHHLEQKQDKEDEMITEDDENRCTNQKHEESDGRKEAANPLAPEDALTVLDGAAEVLSPAATEEKPFTCEFCGRNLMNSSELERHVMRHRI</sequence>
<dbReference type="PANTHER" id="PTHR24379:SF121">
    <property type="entry name" value="C2H2-TYPE DOMAIN-CONTAINING PROTEIN"/>
    <property type="match status" value="1"/>
</dbReference>
<dbReference type="Gene3D" id="3.30.160.60">
    <property type="entry name" value="Classic Zinc Finger"/>
    <property type="match status" value="6"/>
</dbReference>
<dbReference type="PROSITE" id="PS50157">
    <property type="entry name" value="ZINC_FINGER_C2H2_2"/>
    <property type="match status" value="5"/>
</dbReference>
<dbReference type="InterPro" id="IPR013087">
    <property type="entry name" value="Znf_C2H2_type"/>
</dbReference>
<protein>
    <submittedName>
        <fullName evidence="9">Zinc finger protein 462-like isoform X1</fullName>
    </submittedName>
</protein>
<feature type="compositionally biased region" description="Basic and acidic residues" evidence="6">
    <location>
        <begin position="976"/>
        <end position="995"/>
    </location>
</feature>
<dbReference type="FunFam" id="3.30.160.60:FF:000655">
    <property type="entry name" value="Zinc finger protein 462"/>
    <property type="match status" value="1"/>
</dbReference>
<evidence type="ECO:0000313" key="9">
    <source>
        <dbReference type="RefSeq" id="XP_029294923.1"/>
    </source>
</evidence>
<accession>A0A6J2Q8Z9</accession>
<feature type="region of interest" description="Disordered" evidence="6">
    <location>
        <begin position="426"/>
        <end position="450"/>
    </location>
</feature>
<evidence type="ECO:0000256" key="4">
    <source>
        <dbReference type="ARBA" id="ARBA00022833"/>
    </source>
</evidence>
<evidence type="ECO:0000256" key="2">
    <source>
        <dbReference type="ARBA" id="ARBA00022737"/>
    </source>
</evidence>
<proteinExistence type="predicted"/>
<keyword evidence="2" id="KW-0677">Repeat</keyword>
<feature type="compositionally biased region" description="Basic and acidic residues" evidence="6">
    <location>
        <begin position="1011"/>
        <end position="1022"/>
    </location>
</feature>
<feature type="domain" description="C2H2-type" evidence="7">
    <location>
        <begin position="1052"/>
        <end position="1076"/>
    </location>
</feature>
<feature type="domain" description="C2H2-type" evidence="7">
    <location>
        <begin position="135"/>
        <end position="163"/>
    </location>
</feature>
<organism evidence="8 9">
    <name type="scientific">Cottoperca gobio</name>
    <name type="common">Frogmouth</name>
    <name type="synonym">Aphritis gobio</name>
    <dbReference type="NCBI Taxonomy" id="56716"/>
    <lineage>
        <taxon>Eukaryota</taxon>
        <taxon>Metazoa</taxon>
        <taxon>Chordata</taxon>
        <taxon>Craniata</taxon>
        <taxon>Vertebrata</taxon>
        <taxon>Euteleostomi</taxon>
        <taxon>Actinopterygii</taxon>
        <taxon>Neopterygii</taxon>
        <taxon>Teleostei</taxon>
        <taxon>Neoteleostei</taxon>
        <taxon>Acanthomorphata</taxon>
        <taxon>Eupercaria</taxon>
        <taxon>Perciformes</taxon>
        <taxon>Notothenioidei</taxon>
        <taxon>Bovichtidae</taxon>
        <taxon>Cottoperca</taxon>
    </lineage>
</organism>
<keyword evidence="1" id="KW-0479">Metal-binding</keyword>
<gene>
    <name evidence="9" type="primary">LOC115013081</name>
</gene>
<dbReference type="InParanoid" id="A0A6J2Q8Z9"/>
<feature type="region of interest" description="Disordered" evidence="6">
    <location>
        <begin position="976"/>
        <end position="1024"/>
    </location>
</feature>
<dbReference type="SMART" id="SM00355">
    <property type="entry name" value="ZnF_C2H2"/>
    <property type="match status" value="13"/>
</dbReference>
<dbReference type="PANTHER" id="PTHR24379">
    <property type="entry name" value="KRAB AND ZINC FINGER DOMAIN-CONTAINING"/>
    <property type="match status" value="1"/>
</dbReference>
<name>A0A6J2Q8Z9_COTGO</name>
<dbReference type="PROSITE" id="PS00028">
    <property type="entry name" value="ZINC_FINGER_C2H2_1"/>
    <property type="match status" value="5"/>
</dbReference>
<feature type="region of interest" description="Disordered" evidence="6">
    <location>
        <begin position="688"/>
        <end position="707"/>
    </location>
</feature>
<evidence type="ECO:0000256" key="3">
    <source>
        <dbReference type="ARBA" id="ARBA00022771"/>
    </source>
</evidence>
<feature type="region of interest" description="Disordered" evidence="6">
    <location>
        <begin position="81"/>
        <end position="103"/>
    </location>
</feature>
<dbReference type="RefSeq" id="XP_029294923.1">
    <property type="nucleotide sequence ID" value="XM_029439063.1"/>
</dbReference>
<keyword evidence="3 5" id="KW-0863">Zinc-finger</keyword>
<feature type="region of interest" description="Disordered" evidence="6">
    <location>
        <begin position="323"/>
        <end position="343"/>
    </location>
</feature>
<dbReference type="SUPFAM" id="SSF57667">
    <property type="entry name" value="beta-beta-alpha zinc fingers"/>
    <property type="match status" value="3"/>
</dbReference>
<dbReference type="GeneID" id="115013081"/>
<dbReference type="KEGG" id="cgob:115013081"/>
<feature type="domain" description="C2H2-type" evidence="7">
    <location>
        <begin position="615"/>
        <end position="642"/>
    </location>
</feature>
<dbReference type="Proteomes" id="UP000504630">
    <property type="component" value="Chromosome 9"/>
</dbReference>
<keyword evidence="4" id="KW-0862">Zinc</keyword>
<keyword evidence="8" id="KW-1185">Reference proteome</keyword>
<dbReference type="InterPro" id="IPR036236">
    <property type="entry name" value="Znf_C2H2_sf"/>
</dbReference>
<feature type="region of interest" description="Disordered" evidence="6">
    <location>
        <begin position="803"/>
        <end position="822"/>
    </location>
</feature>
<evidence type="ECO:0000256" key="5">
    <source>
        <dbReference type="PROSITE-ProRule" id="PRU00042"/>
    </source>
</evidence>
<evidence type="ECO:0000313" key="8">
    <source>
        <dbReference type="Proteomes" id="UP000504630"/>
    </source>
</evidence>
<evidence type="ECO:0000259" key="7">
    <source>
        <dbReference type="PROSITE" id="PS50157"/>
    </source>
</evidence>
<evidence type="ECO:0000256" key="6">
    <source>
        <dbReference type="SAM" id="MobiDB-lite"/>
    </source>
</evidence>
<dbReference type="AlphaFoldDB" id="A0A6J2Q8Z9"/>
<dbReference type="OrthoDB" id="4737882at2759"/>
<dbReference type="InterPro" id="IPR059059">
    <property type="entry name" value="Znf-C2H2_7th_ZNF462"/>
</dbReference>
<feature type="domain" description="C2H2-type" evidence="7">
    <location>
        <begin position="344"/>
        <end position="371"/>
    </location>
</feature>
<evidence type="ECO:0000256" key="1">
    <source>
        <dbReference type="ARBA" id="ARBA00022723"/>
    </source>
</evidence>